<name>A0A176WD09_MARPO</name>
<evidence type="ECO:0000313" key="1">
    <source>
        <dbReference type="EMBL" id="OAE30553.1"/>
    </source>
</evidence>
<comment type="caution">
    <text evidence="1">The sequence shown here is derived from an EMBL/GenBank/DDBJ whole genome shotgun (WGS) entry which is preliminary data.</text>
</comment>
<dbReference type="PANTHER" id="PTHR37067">
    <property type="entry name" value="PX DOMAIN-CONTAINING PROTEIN"/>
    <property type="match status" value="1"/>
</dbReference>
<dbReference type="Proteomes" id="UP000077202">
    <property type="component" value="Unassembled WGS sequence"/>
</dbReference>
<proteinExistence type="predicted"/>
<dbReference type="EMBL" id="LVLJ01001300">
    <property type="protein sequence ID" value="OAE30553.1"/>
    <property type="molecule type" value="Genomic_DNA"/>
</dbReference>
<reference evidence="1" key="1">
    <citation type="submission" date="2016-03" db="EMBL/GenBank/DDBJ databases">
        <title>Mechanisms controlling the formation of the plant cell surface in tip-growing cells are functionally conserved among land plants.</title>
        <authorList>
            <person name="Honkanen S."/>
            <person name="Jones V.A."/>
            <person name="Morieri G."/>
            <person name="Champion C."/>
            <person name="Hetherington A.J."/>
            <person name="Kelly S."/>
            <person name="Saint-Marcoux D."/>
            <person name="Proust H."/>
            <person name="Prescott H."/>
            <person name="Dolan L."/>
        </authorList>
    </citation>
    <scope>NUCLEOTIDE SEQUENCE [LARGE SCALE GENOMIC DNA]</scope>
    <source>
        <tissue evidence="1">Whole gametophyte</tissue>
    </source>
</reference>
<dbReference type="AlphaFoldDB" id="A0A176WD09"/>
<evidence type="ECO:0000313" key="2">
    <source>
        <dbReference type="Proteomes" id="UP000077202"/>
    </source>
</evidence>
<keyword evidence="2" id="KW-1185">Reference proteome</keyword>
<accession>A0A176WD09</accession>
<organism evidence="1 2">
    <name type="scientific">Marchantia polymorpha subsp. ruderalis</name>
    <dbReference type="NCBI Taxonomy" id="1480154"/>
    <lineage>
        <taxon>Eukaryota</taxon>
        <taxon>Viridiplantae</taxon>
        <taxon>Streptophyta</taxon>
        <taxon>Embryophyta</taxon>
        <taxon>Marchantiophyta</taxon>
        <taxon>Marchantiopsida</taxon>
        <taxon>Marchantiidae</taxon>
        <taxon>Marchantiales</taxon>
        <taxon>Marchantiaceae</taxon>
        <taxon>Marchantia</taxon>
    </lineage>
</organism>
<dbReference type="PANTHER" id="PTHR37067:SF3">
    <property type="entry name" value="PX DOMAIN-CONTAINING PROTEIN"/>
    <property type="match status" value="1"/>
</dbReference>
<protein>
    <submittedName>
        <fullName evidence="1">Uncharacterized protein</fullName>
    </submittedName>
</protein>
<gene>
    <name evidence="1" type="ORF">AXG93_4877s1050</name>
</gene>
<sequence>MSPVYSSAFGILTPHFIRKTREGAGVKRKQLANVHLFRSPFRPELYRKHLETVHTQDWLNYKALSTKQKHKFFDEKQRLRIHAYLNTIKESITFDIPNVAIADELIGNFFFKPEVDEDNKESELIAKTNALNLFQPIFDCVEVDMEEEDGDANEEADRDV</sequence>